<evidence type="ECO:0000256" key="3">
    <source>
        <dbReference type="ARBA" id="ARBA00022960"/>
    </source>
</evidence>
<feature type="region of interest" description="Disordered" evidence="6">
    <location>
        <begin position="448"/>
        <end position="468"/>
    </location>
</feature>
<feature type="transmembrane region" description="Helical" evidence="7">
    <location>
        <begin position="250"/>
        <end position="266"/>
    </location>
</feature>
<organism evidence="8 9">
    <name type="scientific">Streptomyces iconiensis</name>
    <dbReference type="NCBI Taxonomy" id="1384038"/>
    <lineage>
        <taxon>Bacteria</taxon>
        <taxon>Bacillati</taxon>
        <taxon>Actinomycetota</taxon>
        <taxon>Actinomycetes</taxon>
        <taxon>Kitasatosporales</taxon>
        <taxon>Streptomycetaceae</taxon>
        <taxon>Streptomyces</taxon>
    </lineage>
</organism>
<feature type="transmembrane region" description="Helical" evidence="7">
    <location>
        <begin position="187"/>
        <end position="205"/>
    </location>
</feature>
<dbReference type="PANTHER" id="PTHR30474">
    <property type="entry name" value="CELL CYCLE PROTEIN"/>
    <property type="match status" value="1"/>
</dbReference>
<dbReference type="RefSeq" id="WP_274042791.1">
    <property type="nucleotide sequence ID" value="NZ_JANCPR020000005.1"/>
</dbReference>
<dbReference type="Proteomes" id="UP001214441">
    <property type="component" value="Unassembled WGS sequence"/>
</dbReference>
<reference evidence="8 9" key="1">
    <citation type="submission" date="2023-05" db="EMBL/GenBank/DDBJ databases">
        <title>Streptantibioticus silvisoli sp. nov., acidotolerant actinomycetes 1 from pine litter.</title>
        <authorList>
            <person name="Swiecimska M."/>
            <person name="Golinska P."/>
            <person name="Sangal V."/>
            <person name="Wachnowicz B."/>
            <person name="Goodfellow M."/>
        </authorList>
    </citation>
    <scope>NUCLEOTIDE SEQUENCE [LARGE SCALE GENOMIC DNA]</scope>
    <source>
        <strain evidence="8 9">DSM 42109</strain>
    </source>
</reference>
<feature type="transmembrane region" description="Helical" evidence="7">
    <location>
        <begin position="226"/>
        <end position="244"/>
    </location>
</feature>
<comment type="caution">
    <text evidence="8">The sequence shown here is derived from an EMBL/GenBank/DDBJ whole genome shotgun (WGS) entry which is preliminary data.</text>
</comment>
<evidence type="ECO:0000256" key="4">
    <source>
        <dbReference type="ARBA" id="ARBA00022989"/>
    </source>
</evidence>
<evidence type="ECO:0000313" key="9">
    <source>
        <dbReference type="Proteomes" id="UP001214441"/>
    </source>
</evidence>
<keyword evidence="3" id="KW-0133">Cell shape</keyword>
<keyword evidence="5 7" id="KW-0472">Membrane</keyword>
<keyword evidence="4 7" id="KW-1133">Transmembrane helix</keyword>
<keyword evidence="2 7" id="KW-0812">Transmembrane</keyword>
<dbReference type="Pfam" id="PF01098">
    <property type="entry name" value="FTSW_RODA_SPOVE"/>
    <property type="match status" value="1"/>
</dbReference>
<evidence type="ECO:0000256" key="6">
    <source>
        <dbReference type="SAM" id="MobiDB-lite"/>
    </source>
</evidence>
<evidence type="ECO:0000256" key="5">
    <source>
        <dbReference type="ARBA" id="ARBA00023136"/>
    </source>
</evidence>
<accession>A0ABT6ZRB9</accession>
<feature type="transmembrane region" description="Helical" evidence="7">
    <location>
        <begin position="86"/>
        <end position="103"/>
    </location>
</feature>
<dbReference type="EMBL" id="JANCPR020000005">
    <property type="protein sequence ID" value="MDJ1131617.1"/>
    <property type="molecule type" value="Genomic_DNA"/>
</dbReference>
<sequence length="468" mass="49791">MSSNLTNTGSNTTVSPGGLPSRRNTELAMLVFAVLIPVFAYANVGLAKEGSLPTGMLSYGLGLGLLAGVAHLVVRRWAPYADPLMLPIATLLNGMGLIFIWRLDQEPSITHKATGGEAAPTQMMWSALAVGLFVLVLVFLKDHRVLQRYTYISMAAALVLLAAPIFFPAKYGAKIWITIPGVGSLQPAEFAKIIIAVFFAGYLMVKRDALALASRRFMGLYLPRGRDLGPIIVIWALSLMILVFETDLGTSLLFFGLFVVMLYVATERTSWIVFGLGLSAVGAIAVASFEPHVQGRVQDWLDPMQAFKDGSEQPMQALWAFGSGGTLGSGLGQGFSRLINFAAKSDYIFATVGEELGLAGLMAIILLYGLIVERGIRTSLAARDPFGKLLAVGLASAFGLQVFIVAGGVMGLIPLTGMTLPFMAQGGSSVVANWALIAVLLKISDTARRPAPAPAPSPDAEMTQVVRP</sequence>
<feature type="transmembrane region" description="Helical" evidence="7">
    <location>
        <begin position="271"/>
        <end position="289"/>
    </location>
</feature>
<dbReference type="InterPro" id="IPR001182">
    <property type="entry name" value="FtsW/RodA"/>
</dbReference>
<dbReference type="PANTHER" id="PTHR30474:SF3">
    <property type="entry name" value="PEPTIDOGLYCAN GLYCOSYLTRANSFERASE RODA"/>
    <property type="match status" value="1"/>
</dbReference>
<comment type="subcellular location">
    <subcellularLocation>
        <location evidence="1">Membrane</location>
        <topology evidence="1">Multi-pass membrane protein</topology>
    </subcellularLocation>
</comment>
<keyword evidence="9" id="KW-1185">Reference proteome</keyword>
<feature type="transmembrane region" description="Helical" evidence="7">
    <location>
        <begin position="149"/>
        <end position="167"/>
    </location>
</feature>
<protein>
    <submittedName>
        <fullName evidence="8">FtsW/RodA/SpoVE family cell cycle protein</fullName>
    </submittedName>
</protein>
<evidence type="ECO:0000256" key="2">
    <source>
        <dbReference type="ARBA" id="ARBA00022692"/>
    </source>
</evidence>
<evidence type="ECO:0000313" key="8">
    <source>
        <dbReference type="EMBL" id="MDJ1131617.1"/>
    </source>
</evidence>
<evidence type="ECO:0000256" key="1">
    <source>
        <dbReference type="ARBA" id="ARBA00004141"/>
    </source>
</evidence>
<feature type="transmembrane region" description="Helical" evidence="7">
    <location>
        <begin position="347"/>
        <end position="368"/>
    </location>
</feature>
<feature type="transmembrane region" description="Helical" evidence="7">
    <location>
        <begin position="27"/>
        <end position="44"/>
    </location>
</feature>
<name>A0ABT6ZRB9_9ACTN</name>
<gene>
    <name evidence="8" type="ORF">NMN56_006515</name>
</gene>
<proteinExistence type="predicted"/>
<evidence type="ECO:0000256" key="7">
    <source>
        <dbReference type="SAM" id="Phobius"/>
    </source>
</evidence>
<feature type="transmembrane region" description="Helical" evidence="7">
    <location>
        <begin position="389"/>
        <end position="413"/>
    </location>
</feature>
<feature type="transmembrane region" description="Helical" evidence="7">
    <location>
        <begin position="56"/>
        <end position="74"/>
    </location>
</feature>
<feature type="transmembrane region" description="Helical" evidence="7">
    <location>
        <begin position="419"/>
        <end position="441"/>
    </location>
</feature>
<feature type="transmembrane region" description="Helical" evidence="7">
    <location>
        <begin position="123"/>
        <end position="140"/>
    </location>
</feature>